<reference evidence="8 9" key="1">
    <citation type="submission" date="2020-04" db="EMBL/GenBank/DDBJ databases">
        <authorList>
            <person name="Liu S."/>
        </authorList>
    </citation>
    <scope>NUCLEOTIDE SEQUENCE [LARGE SCALE GENOMIC DNA]</scope>
    <source>
        <strain evidence="8 9">CGMCC 1.15091</strain>
    </source>
</reference>
<evidence type="ECO:0000256" key="3">
    <source>
        <dbReference type="ARBA" id="ARBA00022475"/>
    </source>
</evidence>
<dbReference type="PANTHER" id="PTHR30106:SF2">
    <property type="entry name" value="UPF0324 INNER MEMBRANE PROTEIN YEIH"/>
    <property type="match status" value="1"/>
</dbReference>
<comment type="subcellular location">
    <subcellularLocation>
        <location evidence="1">Cell membrane</location>
        <topology evidence="1">Multi-pass membrane protein</topology>
    </subcellularLocation>
</comment>
<feature type="transmembrane region" description="Helical" evidence="7">
    <location>
        <begin position="353"/>
        <end position="374"/>
    </location>
</feature>
<evidence type="ECO:0000256" key="2">
    <source>
        <dbReference type="ARBA" id="ARBA00007977"/>
    </source>
</evidence>
<comment type="similarity">
    <text evidence="2">Belongs to the UPF0324 family.</text>
</comment>
<keyword evidence="5 7" id="KW-1133">Transmembrane helix</keyword>
<gene>
    <name evidence="8" type="ORF">HER39_01070</name>
</gene>
<organism evidence="8 9">
    <name type="scientific">Arthrobacter deserti</name>
    <dbReference type="NCBI Taxonomy" id="1742687"/>
    <lineage>
        <taxon>Bacteria</taxon>
        <taxon>Bacillati</taxon>
        <taxon>Actinomycetota</taxon>
        <taxon>Actinomycetes</taxon>
        <taxon>Micrococcales</taxon>
        <taxon>Micrococcaceae</taxon>
        <taxon>Arthrobacter</taxon>
    </lineage>
</organism>
<evidence type="ECO:0000313" key="9">
    <source>
        <dbReference type="Proteomes" id="UP000523795"/>
    </source>
</evidence>
<dbReference type="Pfam" id="PF03601">
    <property type="entry name" value="Cons_hypoth698"/>
    <property type="match status" value="1"/>
</dbReference>
<evidence type="ECO:0000256" key="7">
    <source>
        <dbReference type="SAM" id="Phobius"/>
    </source>
</evidence>
<feature type="transmembrane region" description="Helical" evidence="7">
    <location>
        <begin position="135"/>
        <end position="157"/>
    </location>
</feature>
<evidence type="ECO:0000256" key="6">
    <source>
        <dbReference type="ARBA" id="ARBA00023136"/>
    </source>
</evidence>
<feature type="transmembrane region" description="Helical" evidence="7">
    <location>
        <begin position="320"/>
        <end position="341"/>
    </location>
</feature>
<protein>
    <submittedName>
        <fullName evidence="8">Sulfate exporter family transporter</fullName>
    </submittedName>
</protein>
<keyword evidence="9" id="KW-1185">Reference proteome</keyword>
<proteinExistence type="inferred from homology"/>
<keyword evidence="4 7" id="KW-0812">Transmembrane</keyword>
<name>A0ABX1JIP3_9MICC</name>
<feature type="transmembrane region" description="Helical" evidence="7">
    <location>
        <begin position="201"/>
        <end position="222"/>
    </location>
</feature>
<evidence type="ECO:0000256" key="4">
    <source>
        <dbReference type="ARBA" id="ARBA00022692"/>
    </source>
</evidence>
<feature type="transmembrane region" description="Helical" evidence="7">
    <location>
        <begin position="76"/>
        <end position="93"/>
    </location>
</feature>
<keyword evidence="6 7" id="KW-0472">Membrane</keyword>
<evidence type="ECO:0000256" key="5">
    <source>
        <dbReference type="ARBA" id="ARBA00022989"/>
    </source>
</evidence>
<sequence>MFPACFVPRSAFPLGWGRLGKPPSAPPERTGAVQPPTAAWFRPRLPPRPTADLLPGLAAAAAAVLLAFGAHRLWPAVPAMSFAVGLGILAANLPGASRTVGGRAAPGLKFSARTLMRTGIVLLGARLSLDQLAQLGWRAVALTVVLVLAAFAGTYLLAKAFRLPDGQPLLLAAGFSICGASAIAAVAAARGGRYQEAATPVALVTLCGTLAIAVLPALGQLAHLPVQTFGFWVGASVHDVGQVVAAAQTAGPAALAVAVVVKLVRVASLAPMVAAVSLHGRRVRHGAAGGGTKPPLVPLFLAGFLAMVLLRSTGWLPLPLLTVLGLLQDIALTAALFALGASVRLRGLVQSSLPAVATALLAWLLIACLGLAAARLAGI</sequence>
<dbReference type="Proteomes" id="UP000523795">
    <property type="component" value="Unassembled WGS sequence"/>
</dbReference>
<feature type="transmembrane region" description="Helical" evidence="7">
    <location>
        <begin position="169"/>
        <end position="189"/>
    </location>
</feature>
<dbReference type="EMBL" id="JAAZSR010000006">
    <property type="protein sequence ID" value="NKX49193.1"/>
    <property type="molecule type" value="Genomic_DNA"/>
</dbReference>
<keyword evidence="3" id="KW-1003">Cell membrane</keyword>
<dbReference type="PANTHER" id="PTHR30106">
    <property type="entry name" value="INNER MEMBRANE PROTEIN YEIH-RELATED"/>
    <property type="match status" value="1"/>
</dbReference>
<comment type="caution">
    <text evidence="8">The sequence shown here is derived from an EMBL/GenBank/DDBJ whole genome shotgun (WGS) entry which is preliminary data.</text>
</comment>
<evidence type="ECO:0000313" key="8">
    <source>
        <dbReference type="EMBL" id="NKX49193.1"/>
    </source>
</evidence>
<feature type="transmembrane region" description="Helical" evidence="7">
    <location>
        <begin position="253"/>
        <end position="276"/>
    </location>
</feature>
<dbReference type="InterPro" id="IPR018383">
    <property type="entry name" value="UPF0324_pro"/>
</dbReference>
<feature type="transmembrane region" description="Helical" evidence="7">
    <location>
        <begin position="296"/>
        <end position="314"/>
    </location>
</feature>
<evidence type="ECO:0000256" key="1">
    <source>
        <dbReference type="ARBA" id="ARBA00004651"/>
    </source>
</evidence>
<accession>A0ABX1JIP3</accession>